<name>A0A3E0J813_9BACI</name>
<organism evidence="1 2">
    <name type="scientific">Halobacillus trueperi</name>
    <dbReference type="NCBI Taxonomy" id="156205"/>
    <lineage>
        <taxon>Bacteria</taxon>
        <taxon>Bacillati</taxon>
        <taxon>Bacillota</taxon>
        <taxon>Bacilli</taxon>
        <taxon>Bacillales</taxon>
        <taxon>Bacillaceae</taxon>
        <taxon>Halobacillus</taxon>
    </lineage>
</organism>
<gene>
    <name evidence="1" type="ORF">DYE48_12050</name>
</gene>
<proteinExistence type="predicted"/>
<sequence>MTESFPKTSEDKLLNKYLEEKGGHLFLEVPIGSNRRNDIWPTGSKVRRFDGVVFPGNTCNIYNYKNYQDKFNSLITFNYELEVIEVKNKLNRLVIGQVIAGYDMLKREYAGKSINCRIICSEGDPALEWVCKQRNIKVSIYES</sequence>
<reference evidence="1 2" key="1">
    <citation type="submission" date="2018-08" db="EMBL/GenBank/DDBJ databases">
        <title>Genome sequence of Halobacillus trueperi KCTC 3686.</title>
        <authorList>
            <person name="Cho K.H."/>
            <person name="Kwak M.-J."/>
            <person name="Kim B.-Y."/>
            <person name="Chun J."/>
        </authorList>
    </citation>
    <scope>NUCLEOTIDE SEQUENCE [LARGE SCALE GENOMIC DNA]</scope>
    <source>
        <strain evidence="1 2">KCTC 3686</strain>
    </source>
</reference>
<accession>A0A3E0J813</accession>
<dbReference type="AlphaFoldDB" id="A0A3E0J813"/>
<dbReference type="RefSeq" id="WP_115823848.1">
    <property type="nucleotide sequence ID" value="NZ_QUAE01000008.1"/>
</dbReference>
<evidence type="ECO:0000313" key="2">
    <source>
        <dbReference type="Proteomes" id="UP000256305"/>
    </source>
</evidence>
<protein>
    <submittedName>
        <fullName evidence="1">Uncharacterized protein</fullName>
    </submittedName>
</protein>
<dbReference type="Proteomes" id="UP000256305">
    <property type="component" value="Unassembled WGS sequence"/>
</dbReference>
<keyword evidence="2" id="KW-1185">Reference proteome</keyword>
<comment type="caution">
    <text evidence="1">The sequence shown here is derived from an EMBL/GenBank/DDBJ whole genome shotgun (WGS) entry which is preliminary data.</text>
</comment>
<dbReference type="EMBL" id="QUAE01000008">
    <property type="protein sequence ID" value="REJ09095.1"/>
    <property type="molecule type" value="Genomic_DNA"/>
</dbReference>
<evidence type="ECO:0000313" key="1">
    <source>
        <dbReference type="EMBL" id="REJ09095.1"/>
    </source>
</evidence>